<comment type="similarity">
    <text evidence="1">Belongs to the PC-esterase family.</text>
</comment>
<gene>
    <name evidence="2" type="ORF">R5R35_008355</name>
    <name evidence="3" type="ORF">R5R35_013631</name>
</gene>
<dbReference type="Proteomes" id="UP001378592">
    <property type="component" value="Unassembled WGS sequence"/>
</dbReference>
<evidence type="ECO:0000313" key="3">
    <source>
        <dbReference type="EMBL" id="KAK7868327.1"/>
    </source>
</evidence>
<dbReference type="PANTHER" id="PTHR14469:SF0">
    <property type="entry name" value="FAMILY WITH SEQUENCE SIMILARITY 113"/>
    <property type="match status" value="1"/>
</dbReference>
<name>A0AAN9VPH1_9ORTH</name>
<dbReference type="InterPro" id="IPR036514">
    <property type="entry name" value="SGNH_hydro_sf"/>
</dbReference>
<accession>A0AAN9VPH1</accession>
<evidence type="ECO:0000313" key="4">
    <source>
        <dbReference type="Proteomes" id="UP001378592"/>
    </source>
</evidence>
<dbReference type="SUPFAM" id="SSF52266">
    <property type="entry name" value="SGNH hydrolase"/>
    <property type="match status" value="1"/>
</dbReference>
<dbReference type="EMBL" id="JAZDUA010000096">
    <property type="protein sequence ID" value="KAK7868327.1"/>
    <property type="molecule type" value="Genomic_DNA"/>
</dbReference>
<protein>
    <recommendedName>
        <fullName evidence="5">PC-esterase domain-containing protein 1A</fullName>
    </recommendedName>
</protein>
<proteinExistence type="inferred from homology"/>
<evidence type="ECO:0008006" key="5">
    <source>
        <dbReference type="Google" id="ProtNLM"/>
    </source>
</evidence>
<dbReference type="AlphaFoldDB" id="A0AAN9VPH1"/>
<evidence type="ECO:0000256" key="1">
    <source>
        <dbReference type="ARBA" id="ARBA00037957"/>
    </source>
</evidence>
<comment type="caution">
    <text evidence="2">The sequence shown here is derived from an EMBL/GenBank/DDBJ whole genome shotgun (WGS) entry which is preliminary data.</text>
</comment>
<keyword evidence="4" id="KW-1185">Reference proteome</keyword>
<reference evidence="2 4" key="1">
    <citation type="submission" date="2024-03" db="EMBL/GenBank/DDBJ databases">
        <title>The genome assembly and annotation of the cricket Gryllus longicercus Weissman &amp; Gray.</title>
        <authorList>
            <person name="Szrajer S."/>
            <person name="Gray D."/>
            <person name="Ylla G."/>
        </authorList>
    </citation>
    <scope>NUCLEOTIDE SEQUENCE [LARGE SCALE GENOMIC DNA]</scope>
    <source>
        <strain evidence="2">DAG 2021-001</strain>
        <tissue evidence="2">Whole body minus gut</tissue>
    </source>
</reference>
<dbReference type="PANTHER" id="PTHR14469">
    <property type="entry name" value="SARCOMA ANTIGEN NY-SAR-23"/>
    <property type="match status" value="1"/>
</dbReference>
<dbReference type="EMBL" id="JAZDUA010000125">
    <property type="protein sequence ID" value="KAK7867156.1"/>
    <property type="molecule type" value="Genomic_DNA"/>
</dbReference>
<sequence length="428" mass="49570">MCDLFSTNDARLVFENKKILFLGDSNVRSFYKDLVFLLENNRLLSQKSLKNKLGSVVPNDKIISNSQLHKGRDYYEVREYKKKNVHIKYHFLTKCFTEGVRELFLSCKNKKSCPDIIIMNSCLWDICRWGPNGVLNYKDNMVKLMKLVKSCLPDETLFIWTCVPPISNHCSGGLLVKQVQFLEHSLRFDVMEGNMFAREVVVSHGFDVLDIHYYLRMQLHWRAKDGVHWLPHAVRHVTNLILTHICVAFNIKLPGNIKDESVERFKGSVVELKSTALKVDLPKAPSVKSVAIKVAKGKSYPIKRDQISRFIGQEKVMLSPLRKTIKDKIKYSKRYTDEYSEGDLSNLSLISDERNNSFCLDISLEASAPDQYQGLGINFESTSYDIDSIMNSPIPNFIDNERHDLKGPIRFRAMDRRSRTHRVPYMYR</sequence>
<evidence type="ECO:0000313" key="2">
    <source>
        <dbReference type="EMBL" id="KAK7867156.1"/>
    </source>
</evidence>
<dbReference type="Gene3D" id="3.40.50.1110">
    <property type="entry name" value="SGNH hydrolase"/>
    <property type="match status" value="1"/>
</dbReference>
<organism evidence="2 4">
    <name type="scientific">Gryllus longicercus</name>
    <dbReference type="NCBI Taxonomy" id="2509291"/>
    <lineage>
        <taxon>Eukaryota</taxon>
        <taxon>Metazoa</taxon>
        <taxon>Ecdysozoa</taxon>
        <taxon>Arthropoda</taxon>
        <taxon>Hexapoda</taxon>
        <taxon>Insecta</taxon>
        <taxon>Pterygota</taxon>
        <taxon>Neoptera</taxon>
        <taxon>Polyneoptera</taxon>
        <taxon>Orthoptera</taxon>
        <taxon>Ensifera</taxon>
        <taxon>Gryllidea</taxon>
        <taxon>Grylloidea</taxon>
        <taxon>Gryllidae</taxon>
        <taxon>Gryllinae</taxon>
        <taxon>Gryllus</taxon>
    </lineage>
</organism>